<sequence length="588" mass="66970">MAAAPTKKGDWRLTEDGRVYRFGRKRYPNRDLYEGEFLDGVREGNGTLSYYNGNKYEGEFANQLFHGFGVYAWAPFLENGQWIRGRRYEGNWAKGRRAGEGIYFSGYGESYEGHFKKDMYEGFGVLTKKNGDRLSGDWEKGKMAGNSKIEYIQGNKYTGGMVMGKFHGSGKFVYAHGLGWYEGEYRHGKQHGRGSRLFMNDSRYEGDFKYGQMHGEGMMEWLNGDQYVGEWANGFPHGRGVYIYAHGDRYEGDFFKGVFHGRGRLTYADGGTNDARSEAMSWECGFRYYDGEFAAHTRPGDYIHGVVFPKPDGKRHGQGVRVWVSGNRYEGGWENGMMHGRGIYENATTGGKYDGEFKLNKKTGHGTETWGNKLGIRFQDPMGWWHDGNGYCRYEGRYMDGYFHGEGQFIAVDNRSYHGHWKKGKRHGNGTATLIPESELGDAFNMNVGGNGALYRPYSYKGEWKDNYKHGVGVLTYLNGLEIEGDFEFGHPHGNCLQKYPKRKTDKHRVCRQGRWYKGSNVEWFDYSAEEEEVASGIANYLLNTMVNTKEEKELEDLGLWGENKVPEFDGGGSIVASSITDGLDYQN</sequence>
<dbReference type="PANTHER" id="PTHR43215">
    <property type="entry name" value="RADIAL SPOKE HEAD 1 HOMOLOG"/>
    <property type="match status" value="1"/>
</dbReference>
<dbReference type="PANTHER" id="PTHR43215:SF14">
    <property type="entry name" value="RADIAL SPOKE HEAD 1 HOMOLOG"/>
    <property type="match status" value="1"/>
</dbReference>
<proteinExistence type="predicted"/>
<dbReference type="Gene3D" id="2.20.110.10">
    <property type="entry name" value="Histone H3 K4-specific methyltransferase SET7/9 N-terminal domain"/>
    <property type="match status" value="7"/>
</dbReference>
<dbReference type="FunFam" id="2.20.110.10:FF:000002">
    <property type="entry name" value="Phosphatidylinositol 4-phosphate 5-kinase 8"/>
    <property type="match status" value="1"/>
</dbReference>
<dbReference type="InterPro" id="IPR003409">
    <property type="entry name" value="MORN"/>
</dbReference>
<dbReference type="SUPFAM" id="SSF82185">
    <property type="entry name" value="Histone H3 K4-specific methyltransferase SET7/9 N-terminal domain"/>
    <property type="match status" value="5"/>
</dbReference>
<dbReference type="GO" id="GO:0005829">
    <property type="term" value="C:cytosol"/>
    <property type="evidence" value="ECO:0007669"/>
    <property type="project" value="TreeGrafter"/>
</dbReference>
<dbReference type="AlphaFoldDB" id="A0A9W7AEB9"/>
<organism evidence="2 3">
    <name type="scientific">Triparma laevis f. inornata</name>
    <dbReference type="NCBI Taxonomy" id="1714386"/>
    <lineage>
        <taxon>Eukaryota</taxon>
        <taxon>Sar</taxon>
        <taxon>Stramenopiles</taxon>
        <taxon>Ochrophyta</taxon>
        <taxon>Bolidophyceae</taxon>
        <taxon>Parmales</taxon>
        <taxon>Triparmaceae</taxon>
        <taxon>Triparma</taxon>
    </lineage>
</organism>
<gene>
    <name evidence="2" type="ORF">TL16_g04921</name>
</gene>
<reference evidence="3" key="1">
    <citation type="journal article" date="2023" name="Commun. Biol.">
        <title>Genome analysis of Parmales, the sister group of diatoms, reveals the evolutionary specialization of diatoms from phago-mixotrophs to photoautotrophs.</title>
        <authorList>
            <person name="Ban H."/>
            <person name="Sato S."/>
            <person name="Yoshikawa S."/>
            <person name="Yamada K."/>
            <person name="Nakamura Y."/>
            <person name="Ichinomiya M."/>
            <person name="Sato N."/>
            <person name="Blanc-Mathieu R."/>
            <person name="Endo H."/>
            <person name="Kuwata A."/>
            <person name="Ogata H."/>
        </authorList>
    </citation>
    <scope>NUCLEOTIDE SEQUENCE [LARGE SCALE GENOMIC DNA]</scope>
</reference>
<evidence type="ECO:0000313" key="2">
    <source>
        <dbReference type="EMBL" id="GMH68400.1"/>
    </source>
</evidence>
<protein>
    <submittedName>
        <fullName evidence="2">Uncharacterized protein</fullName>
    </submittedName>
</protein>
<dbReference type="SMART" id="SM00698">
    <property type="entry name" value="MORN"/>
    <property type="match status" value="16"/>
</dbReference>
<keyword evidence="1" id="KW-0677">Repeat</keyword>
<dbReference type="Pfam" id="PF02493">
    <property type="entry name" value="MORN"/>
    <property type="match status" value="16"/>
</dbReference>
<dbReference type="EMBL" id="BLQM01000139">
    <property type="protein sequence ID" value="GMH68400.1"/>
    <property type="molecule type" value="Genomic_DNA"/>
</dbReference>
<evidence type="ECO:0000313" key="3">
    <source>
        <dbReference type="Proteomes" id="UP001162640"/>
    </source>
</evidence>
<accession>A0A9W7AEB9</accession>
<name>A0A9W7AEB9_9STRA</name>
<comment type="caution">
    <text evidence="2">The sequence shown here is derived from an EMBL/GenBank/DDBJ whole genome shotgun (WGS) entry which is preliminary data.</text>
</comment>
<dbReference type="Proteomes" id="UP001162640">
    <property type="component" value="Unassembled WGS sequence"/>
</dbReference>
<evidence type="ECO:0000256" key="1">
    <source>
        <dbReference type="ARBA" id="ARBA00022737"/>
    </source>
</evidence>